<dbReference type="Gene3D" id="3.40.30.10">
    <property type="entry name" value="Glutaredoxin"/>
    <property type="match status" value="1"/>
</dbReference>
<dbReference type="AlphaFoldDB" id="A0A934PW79"/>
<keyword evidence="4" id="KW-0676">Redox-active center</keyword>
<organism evidence="7 8">
    <name type="scientific">Mucilaginibacter segetis</name>
    <dbReference type="NCBI Taxonomy" id="2793071"/>
    <lineage>
        <taxon>Bacteria</taxon>
        <taxon>Pseudomonadati</taxon>
        <taxon>Bacteroidota</taxon>
        <taxon>Sphingobacteriia</taxon>
        <taxon>Sphingobacteriales</taxon>
        <taxon>Sphingobacteriaceae</taxon>
        <taxon>Mucilaginibacter</taxon>
    </lineage>
</organism>
<reference evidence="7" key="1">
    <citation type="submission" date="2020-12" db="EMBL/GenBank/DDBJ databases">
        <title>Bacterial novel species Mucilaginibacter sp. SD-g isolated from soil.</title>
        <authorList>
            <person name="Jung H.-Y."/>
        </authorList>
    </citation>
    <scope>NUCLEOTIDE SEQUENCE</scope>
    <source>
        <strain evidence="7">SD-g</strain>
    </source>
</reference>
<evidence type="ECO:0000256" key="2">
    <source>
        <dbReference type="ARBA" id="ARBA00022748"/>
    </source>
</evidence>
<gene>
    <name evidence="7" type="ORF">I5M19_13180</name>
</gene>
<sequence length="380" mass="43207">MKILYLFSICLLLAACNNASVLDMTVTANGIKNGTVILKQHNEIVLSHDIKNGEMKLKDRLEAPGYYSMSILNTDEPLGTKIAYDIYLENGDYNIQVNSAALEKYPEIASSSEIQKQLSAYYKLSDKMAYSMDREIDSLKKTLESKEVAALSSVKRAKLYEDTRKVQQKRRQLDLEILKTYTEKNPKSLIGAHIMAQQAYFEYPIAYHHIFEKFSPEVQTTDDGLKISNKLNAMLGVMPDAVAPDITGNTPEGKAFDKNMVKNKVTLVEFWRSSHQVSKLDHQKMLNGLIISDYDRKKFGILSVSLDTSATDWKSVIQQDKLNWLQVSDLKGDESPNVSNWNITKLPTYFLIDENWHIIKADIDLIEVDSEVHDYLKAHP</sequence>
<keyword evidence="3" id="KW-1015">Disulfide bond</keyword>
<comment type="subcellular location">
    <subcellularLocation>
        <location evidence="1">Cell envelope</location>
    </subcellularLocation>
</comment>
<evidence type="ECO:0000256" key="4">
    <source>
        <dbReference type="ARBA" id="ARBA00023284"/>
    </source>
</evidence>
<keyword evidence="8" id="KW-1185">Reference proteome</keyword>
<dbReference type="InterPro" id="IPR012336">
    <property type="entry name" value="Thioredoxin-like_fold"/>
</dbReference>
<dbReference type="PANTHER" id="PTHR42852">
    <property type="entry name" value="THIOL:DISULFIDE INTERCHANGE PROTEIN DSBE"/>
    <property type="match status" value="1"/>
</dbReference>
<evidence type="ECO:0000259" key="6">
    <source>
        <dbReference type="Pfam" id="PF13905"/>
    </source>
</evidence>
<proteinExistence type="predicted"/>
<dbReference type="RefSeq" id="WP_200066795.1">
    <property type="nucleotide sequence ID" value="NZ_JAEHFW010000002.1"/>
</dbReference>
<dbReference type="PANTHER" id="PTHR42852:SF6">
    <property type="entry name" value="THIOL:DISULFIDE INTERCHANGE PROTEIN DSBE"/>
    <property type="match status" value="1"/>
</dbReference>
<dbReference type="Proteomes" id="UP000613193">
    <property type="component" value="Unassembled WGS sequence"/>
</dbReference>
<accession>A0A934PW79</accession>
<evidence type="ECO:0000256" key="5">
    <source>
        <dbReference type="SAM" id="SignalP"/>
    </source>
</evidence>
<dbReference type="InterPro" id="IPR050553">
    <property type="entry name" value="Thioredoxin_ResA/DsbE_sf"/>
</dbReference>
<dbReference type="EMBL" id="JAEHFW010000002">
    <property type="protein sequence ID" value="MBK0380270.1"/>
    <property type="molecule type" value="Genomic_DNA"/>
</dbReference>
<dbReference type="PROSITE" id="PS51257">
    <property type="entry name" value="PROKAR_LIPOPROTEIN"/>
    <property type="match status" value="1"/>
</dbReference>
<keyword evidence="2" id="KW-0201">Cytochrome c-type biogenesis</keyword>
<evidence type="ECO:0000313" key="8">
    <source>
        <dbReference type="Proteomes" id="UP000613193"/>
    </source>
</evidence>
<dbReference type="SUPFAM" id="SSF52833">
    <property type="entry name" value="Thioredoxin-like"/>
    <property type="match status" value="1"/>
</dbReference>
<protein>
    <submittedName>
        <fullName evidence="7">Thioredoxin family protein</fullName>
    </submittedName>
</protein>
<keyword evidence="5" id="KW-0732">Signal</keyword>
<dbReference type="InterPro" id="IPR036249">
    <property type="entry name" value="Thioredoxin-like_sf"/>
</dbReference>
<dbReference type="Pfam" id="PF13905">
    <property type="entry name" value="Thioredoxin_8"/>
    <property type="match status" value="1"/>
</dbReference>
<dbReference type="GO" id="GO:0017004">
    <property type="term" value="P:cytochrome complex assembly"/>
    <property type="evidence" value="ECO:0007669"/>
    <property type="project" value="UniProtKB-KW"/>
</dbReference>
<feature type="chain" id="PRO_5036975555" evidence="5">
    <location>
        <begin position="20"/>
        <end position="380"/>
    </location>
</feature>
<dbReference type="GO" id="GO:0030313">
    <property type="term" value="C:cell envelope"/>
    <property type="evidence" value="ECO:0007669"/>
    <property type="project" value="UniProtKB-SubCell"/>
</dbReference>
<evidence type="ECO:0000313" key="7">
    <source>
        <dbReference type="EMBL" id="MBK0380270.1"/>
    </source>
</evidence>
<comment type="caution">
    <text evidence="7">The sequence shown here is derived from an EMBL/GenBank/DDBJ whole genome shotgun (WGS) entry which is preliminary data.</text>
</comment>
<evidence type="ECO:0000256" key="3">
    <source>
        <dbReference type="ARBA" id="ARBA00023157"/>
    </source>
</evidence>
<evidence type="ECO:0000256" key="1">
    <source>
        <dbReference type="ARBA" id="ARBA00004196"/>
    </source>
</evidence>
<feature type="signal peptide" evidence="5">
    <location>
        <begin position="1"/>
        <end position="19"/>
    </location>
</feature>
<name>A0A934PW79_9SPHI</name>
<feature type="domain" description="Thioredoxin-like fold" evidence="6">
    <location>
        <begin position="263"/>
        <end position="355"/>
    </location>
</feature>